<sequence length="228" mass="25471">YEDQIRLIIPSSFHMQDDIVWLASKSRKICAPEINSESPNLEFNWEACILNVKTETPSLENQNGAIPVGLNLAGRGLSGDIRCKHCGQHETDLHFFLECPFANRVWNLIPALHMPSSINVNSTTQLIPDADLSPWVLWYLWTARNKLCFENVLLSEQEVATLAIKEARPWQNAQQCKAPFSLPITTSKSNQPITLPTEPQCFVDAAWSLATQLGGFGWVINDPISGVS</sequence>
<dbReference type="InterPro" id="IPR026960">
    <property type="entry name" value="RVT-Znf"/>
</dbReference>
<feature type="non-terminal residue" evidence="2">
    <location>
        <position position="228"/>
    </location>
</feature>
<dbReference type="Pfam" id="PF13966">
    <property type="entry name" value="zf-RVT"/>
    <property type="match status" value="1"/>
</dbReference>
<proteinExistence type="predicted"/>
<accession>A0ABQ8E0T8</accession>
<organism evidence="2 3">
    <name type="scientific">Brassica napus</name>
    <name type="common">Rape</name>
    <dbReference type="NCBI Taxonomy" id="3708"/>
    <lineage>
        <taxon>Eukaryota</taxon>
        <taxon>Viridiplantae</taxon>
        <taxon>Streptophyta</taxon>
        <taxon>Embryophyta</taxon>
        <taxon>Tracheophyta</taxon>
        <taxon>Spermatophyta</taxon>
        <taxon>Magnoliopsida</taxon>
        <taxon>eudicotyledons</taxon>
        <taxon>Gunneridae</taxon>
        <taxon>Pentapetalae</taxon>
        <taxon>rosids</taxon>
        <taxon>malvids</taxon>
        <taxon>Brassicales</taxon>
        <taxon>Brassicaceae</taxon>
        <taxon>Brassiceae</taxon>
        <taxon>Brassica</taxon>
    </lineage>
</organism>
<dbReference type="Proteomes" id="UP000824890">
    <property type="component" value="Unassembled WGS sequence"/>
</dbReference>
<protein>
    <recommendedName>
        <fullName evidence="1">Reverse transcriptase zinc-binding domain-containing protein</fullName>
    </recommendedName>
</protein>
<evidence type="ECO:0000313" key="2">
    <source>
        <dbReference type="EMBL" id="KAH0935232.1"/>
    </source>
</evidence>
<name>A0ABQ8E0T8_BRANA</name>
<comment type="caution">
    <text evidence="2">The sequence shown here is derived from an EMBL/GenBank/DDBJ whole genome shotgun (WGS) entry which is preliminary data.</text>
</comment>
<reference evidence="2 3" key="1">
    <citation type="submission" date="2021-05" db="EMBL/GenBank/DDBJ databases">
        <title>Genome Assembly of Synthetic Allotetraploid Brassica napus Reveals Homoeologous Exchanges between Subgenomes.</title>
        <authorList>
            <person name="Davis J.T."/>
        </authorList>
    </citation>
    <scope>NUCLEOTIDE SEQUENCE [LARGE SCALE GENOMIC DNA]</scope>
    <source>
        <strain evidence="3">cv. Da-Ae</strain>
        <tissue evidence="2">Seedling</tissue>
    </source>
</reference>
<evidence type="ECO:0000259" key="1">
    <source>
        <dbReference type="Pfam" id="PF13966"/>
    </source>
</evidence>
<feature type="domain" description="Reverse transcriptase zinc-binding" evidence="1">
    <location>
        <begin position="38"/>
        <end position="106"/>
    </location>
</feature>
<dbReference type="EMBL" id="JAGKQM010000003">
    <property type="protein sequence ID" value="KAH0935232.1"/>
    <property type="molecule type" value="Genomic_DNA"/>
</dbReference>
<keyword evidence="3" id="KW-1185">Reference proteome</keyword>
<evidence type="ECO:0000313" key="3">
    <source>
        <dbReference type="Proteomes" id="UP000824890"/>
    </source>
</evidence>
<feature type="non-terminal residue" evidence="2">
    <location>
        <position position="1"/>
    </location>
</feature>
<gene>
    <name evidence="2" type="ORF">HID58_012349</name>
</gene>